<dbReference type="GO" id="GO:0004601">
    <property type="term" value="F:peroxidase activity"/>
    <property type="evidence" value="ECO:0007669"/>
    <property type="project" value="UniProtKB-KW"/>
</dbReference>
<evidence type="ECO:0000256" key="2">
    <source>
        <dbReference type="ARBA" id="ARBA00005997"/>
    </source>
</evidence>
<evidence type="ECO:0000259" key="10">
    <source>
        <dbReference type="PROSITE" id="PS50873"/>
    </source>
</evidence>
<dbReference type="Proteomes" id="UP001215280">
    <property type="component" value="Unassembled WGS sequence"/>
</dbReference>
<evidence type="ECO:0000256" key="3">
    <source>
        <dbReference type="ARBA" id="ARBA00022559"/>
    </source>
</evidence>
<dbReference type="AlphaFoldDB" id="A0AAD7MTC6"/>
<keyword evidence="3 8" id="KW-0575">Peroxidase</keyword>
<dbReference type="GO" id="GO:0046872">
    <property type="term" value="F:metal ion binding"/>
    <property type="evidence" value="ECO:0007669"/>
    <property type="project" value="UniProtKB-UniRule"/>
</dbReference>
<accession>A0AAD7MTC6</accession>
<dbReference type="PANTHER" id="PTHR31356:SF53">
    <property type="entry name" value="HEME PEROXIDASE"/>
    <property type="match status" value="1"/>
</dbReference>
<dbReference type="PRINTS" id="PR00458">
    <property type="entry name" value="PEROXIDASE"/>
</dbReference>
<feature type="chain" id="PRO_5042048062" description="Peroxidase" evidence="9">
    <location>
        <begin position="16"/>
        <end position="530"/>
    </location>
</feature>
<feature type="domain" description="Plant heme peroxidase family profile" evidence="10">
    <location>
        <begin position="44"/>
        <end position="329"/>
    </location>
</feature>
<dbReference type="InterPro" id="IPR002016">
    <property type="entry name" value="Haem_peroxidase"/>
</dbReference>
<evidence type="ECO:0000256" key="7">
    <source>
        <dbReference type="ARBA" id="ARBA00023004"/>
    </source>
</evidence>
<dbReference type="GO" id="GO:0020037">
    <property type="term" value="F:heme binding"/>
    <property type="evidence" value="ECO:0007669"/>
    <property type="project" value="UniProtKB-UniRule"/>
</dbReference>
<dbReference type="Pfam" id="PF00141">
    <property type="entry name" value="peroxidase"/>
    <property type="match status" value="1"/>
</dbReference>
<comment type="function">
    <text evidence="1">Destroys radicals which are normally produced within the cells and which are toxic to biological systems.</text>
</comment>
<dbReference type="GO" id="GO:0034599">
    <property type="term" value="P:cellular response to oxidative stress"/>
    <property type="evidence" value="ECO:0007669"/>
    <property type="project" value="InterPro"/>
</dbReference>
<keyword evidence="7" id="KW-0408">Iron</keyword>
<dbReference type="InterPro" id="IPR010255">
    <property type="entry name" value="Haem_peroxidase_sf"/>
</dbReference>
<evidence type="ECO:0000256" key="4">
    <source>
        <dbReference type="ARBA" id="ARBA00022617"/>
    </source>
</evidence>
<reference evidence="11" key="1">
    <citation type="submission" date="2023-03" db="EMBL/GenBank/DDBJ databases">
        <title>Massive genome expansion in bonnet fungi (Mycena s.s.) driven by repeated elements and novel gene families across ecological guilds.</title>
        <authorList>
            <consortium name="Lawrence Berkeley National Laboratory"/>
            <person name="Harder C.B."/>
            <person name="Miyauchi S."/>
            <person name="Viragh M."/>
            <person name="Kuo A."/>
            <person name="Thoen E."/>
            <person name="Andreopoulos B."/>
            <person name="Lu D."/>
            <person name="Skrede I."/>
            <person name="Drula E."/>
            <person name="Henrissat B."/>
            <person name="Morin E."/>
            <person name="Kohler A."/>
            <person name="Barry K."/>
            <person name="LaButti K."/>
            <person name="Morin E."/>
            <person name="Salamov A."/>
            <person name="Lipzen A."/>
            <person name="Mereny Z."/>
            <person name="Hegedus B."/>
            <person name="Baldrian P."/>
            <person name="Stursova M."/>
            <person name="Weitz H."/>
            <person name="Taylor A."/>
            <person name="Grigoriev I.V."/>
            <person name="Nagy L.G."/>
            <person name="Martin F."/>
            <person name="Kauserud H."/>
        </authorList>
    </citation>
    <scope>NUCLEOTIDE SEQUENCE</scope>
    <source>
        <strain evidence="11">CBHHK188m</strain>
    </source>
</reference>
<name>A0AAD7MTC6_9AGAR</name>
<dbReference type="GO" id="GO:0000302">
    <property type="term" value="P:response to reactive oxygen species"/>
    <property type="evidence" value="ECO:0007669"/>
    <property type="project" value="TreeGrafter"/>
</dbReference>
<dbReference type="Gene3D" id="1.10.420.10">
    <property type="entry name" value="Peroxidase, domain 2"/>
    <property type="match status" value="1"/>
</dbReference>
<evidence type="ECO:0000256" key="1">
    <source>
        <dbReference type="ARBA" id="ARBA00003917"/>
    </source>
</evidence>
<dbReference type="PROSITE" id="PS50873">
    <property type="entry name" value="PEROXIDASE_4"/>
    <property type="match status" value="1"/>
</dbReference>
<organism evidence="11 12">
    <name type="scientific">Mycena maculata</name>
    <dbReference type="NCBI Taxonomy" id="230809"/>
    <lineage>
        <taxon>Eukaryota</taxon>
        <taxon>Fungi</taxon>
        <taxon>Dikarya</taxon>
        <taxon>Basidiomycota</taxon>
        <taxon>Agaricomycotina</taxon>
        <taxon>Agaricomycetes</taxon>
        <taxon>Agaricomycetidae</taxon>
        <taxon>Agaricales</taxon>
        <taxon>Marasmiineae</taxon>
        <taxon>Mycenaceae</taxon>
        <taxon>Mycena</taxon>
    </lineage>
</organism>
<evidence type="ECO:0000256" key="8">
    <source>
        <dbReference type="RuleBase" id="RU363051"/>
    </source>
</evidence>
<evidence type="ECO:0000256" key="5">
    <source>
        <dbReference type="ARBA" id="ARBA00022723"/>
    </source>
</evidence>
<dbReference type="InterPro" id="IPR044831">
    <property type="entry name" value="Ccp1-like"/>
</dbReference>
<dbReference type="PANTHER" id="PTHR31356">
    <property type="entry name" value="THYLAKOID LUMENAL 29 KDA PROTEIN, CHLOROPLASTIC-RELATED"/>
    <property type="match status" value="1"/>
</dbReference>
<keyword evidence="4" id="KW-0349">Heme</keyword>
<evidence type="ECO:0000313" key="11">
    <source>
        <dbReference type="EMBL" id="KAJ7731829.1"/>
    </source>
</evidence>
<evidence type="ECO:0000256" key="6">
    <source>
        <dbReference type="ARBA" id="ARBA00023002"/>
    </source>
</evidence>
<keyword evidence="9" id="KW-0732">Signal</keyword>
<dbReference type="InterPro" id="IPR002207">
    <property type="entry name" value="Peroxidase_I"/>
</dbReference>
<evidence type="ECO:0000256" key="9">
    <source>
        <dbReference type="SAM" id="SignalP"/>
    </source>
</evidence>
<dbReference type="PRINTS" id="PR00459">
    <property type="entry name" value="ASPEROXIDASE"/>
</dbReference>
<keyword evidence="6 8" id="KW-0560">Oxidoreductase</keyword>
<gene>
    <name evidence="11" type="ORF">DFH07DRAFT_929203</name>
</gene>
<keyword evidence="5" id="KW-0479">Metal-binding</keyword>
<protein>
    <recommendedName>
        <fullName evidence="8">Peroxidase</fullName>
        <ecNumber evidence="8">1.11.1.-</ecNumber>
    </recommendedName>
</protein>
<dbReference type="EMBL" id="JARJLG010000180">
    <property type="protein sequence ID" value="KAJ7731829.1"/>
    <property type="molecule type" value="Genomic_DNA"/>
</dbReference>
<dbReference type="EC" id="1.11.1.-" evidence="8"/>
<dbReference type="Gene3D" id="1.10.520.10">
    <property type="match status" value="1"/>
</dbReference>
<keyword evidence="12" id="KW-1185">Reference proteome</keyword>
<evidence type="ECO:0000313" key="12">
    <source>
        <dbReference type="Proteomes" id="UP001215280"/>
    </source>
</evidence>
<feature type="signal peptide" evidence="9">
    <location>
        <begin position="1"/>
        <end position="15"/>
    </location>
</feature>
<comment type="caution">
    <text evidence="11">The sequence shown here is derived from an EMBL/GenBank/DDBJ whole genome shotgun (WGS) entry which is preliminary data.</text>
</comment>
<proteinExistence type="inferred from homology"/>
<dbReference type="SUPFAM" id="SSF48113">
    <property type="entry name" value="Heme-dependent peroxidases"/>
    <property type="match status" value="1"/>
</dbReference>
<dbReference type="GO" id="GO:0042744">
    <property type="term" value="P:hydrogen peroxide catabolic process"/>
    <property type="evidence" value="ECO:0007669"/>
    <property type="project" value="TreeGrafter"/>
</dbReference>
<comment type="similarity">
    <text evidence="2">Belongs to the peroxidase family. Cytochrome c peroxidase subfamily.</text>
</comment>
<sequence>MLGLTLFACAAITNAYSWPSPQLDALESARFDQFGHNSHGIASFIEPCNLFLFGPNSTGRANVADWIRTVYHDMATHNATDGTGGMDASIRFAEEQARTEDAGNGFGHTIATLFTQSSRYISIADVLALGAVIAIENCGGPEIAFRGGRVDAVASNNPGVPEPQQDLESHIASFARQGFSQVEMIGLVACGHTFGGVQHTFFPDIVPELNDPYSTEDVAHFDSTFVTFDNNIATEYICGTTTNPLVVGFNDTTNSDKRIFESDGNVTMLSFANSPGLFASTCADLFARMLNTVPAGVKLTEIIRPLLVKPFNVQLILSGNTLKFSGEVRFWDTTEDPTRTVRLLWEDHVGRIHNGTLGFSGVSTSTAGRYSAAWYSFNTNEQNPFLSIDAAAGIKSIRFTVNGKLEDQGGIGFAVQDGVVFSKTSCTASADADADPGHFDVAVRNGVHPTRVYLEQKSLDSVQRPIIIEIDIAPPVKPPPANAVYSIWRLPLNGSVLNAFLPYTIGAEIDGVKYSTNDEHMVIDFPPCKG</sequence>